<organism evidence="1 2">
    <name type="scientific">Vairimorpha necatrix</name>
    <dbReference type="NCBI Taxonomy" id="6039"/>
    <lineage>
        <taxon>Eukaryota</taxon>
        <taxon>Fungi</taxon>
        <taxon>Fungi incertae sedis</taxon>
        <taxon>Microsporidia</taxon>
        <taxon>Nosematidae</taxon>
        <taxon>Vairimorpha</taxon>
    </lineage>
</organism>
<proteinExistence type="predicted"/>
<gene>
    <name evidence="1" type="ORF">VNE69_12096</name>
</gene>
<dbReference type="RefSeq" id="XP_065331256.1">
    <property type="nucleotide sequence ID" value="XM_065475184.1"/>
</dbReference>
<reference evidence="1" key="1">
    <citation type="journal article" date="2024" name="BMC Genomics">
        <title>Functional annotation of a divergent genome using sequence and structure-based similarity.</title>
        <authorList>
            <person name="Svedberg D."/>
            <person name="Winiger R.R."/>
            <person name="Berg A."/>
            <person name="Sharma H."/>
            <person name="Tellgren-Roth C."/>
            <person name="Debrunner-Vossbrinck B.A."/>
            <person name="Vossbrinck C.R."/>
            <person name="Barandun J."/>
        </authorList>
    </citation>
    <scope>NUCLEOTIDE SEQUENCE</scope>
    <source>
        <strain evidence="1">Illinois isolate</strain>
    </source>
</reference>
<sequence length="447" mass="52549">MDRIDKFLNRRKQRNKRVIKSNNKYYEITKEDIKMVRKYKKNVCLDSTVDMYRPYNLEFSRDTQETPLNFAVKPTNKKNEEKINKKFVKKHEYVKSVPIKKNVIGDIWDEDLEEYEQNLVLDINEQFTGKLGDLKMNKEDLEKELRTTYLRQYLPREKKTFKISDIIKNNTISEDISTPKEVSKFYNVSGKIFLSENNECVALVDKKNLKIYELKNFYKVYDGEMPGLISKVEFGETIRILLLCETEGTKICELCLETQAIRPVCENNGIVNFSCDKYNLFITSKSVKMMGTNESLKVSKIDKLTNIKTKDDLMIVTTTNSLKIYNITTKSLISDCKIFSYIIDFTVYRNLIFLINNLRKIVIYDYERNVVIHTMAQDCDVLKISYNPARSLLAVSTENDILIFYINIGGNQFALVNRIKGKYENIQFDQRLPWLFTKKGDRLLLYT</sequence>
<dbReference type="Gene3D" id="2.130.10.10">
    <property type="entry name" value="YVTN repeat-like/Quinoprotein amine dehydrogenase"/>
    <property type="match status" value="1"/>
</dbReference>
<dbReference type="InterPro" id="IPR015943">
    <property type="entry name" value="WD40/YVTN_repeat-like_dom_sf"/>
</dbReference>
<dbReference type="EMBL" id="CP142737">
    <property type="protein sequence ID" value="WUR05111.1"/>
    <property type="molecule type" value="Genomic_DNA"/>
</dbReference>
<dbReference type="GeneID" id="90542958"/>
<protein>
    <submittedName>
        <fullName evidence="1">WD40 repeat domain-containing protein</fullName>
    </submittedName>
</protein>
<dbReference type="SUPFAM" id="SSF50978">
    <property type="entry name" value="WD40 repeat-like"/>
    <property type="match status" value="1"/>
</dbReference>
<evidence type="ECO:0000313" key="2">
    <source>
        <dbReference type="Proteomes" id="UP001334084"/>
    </source>
</evidence>
<dbReference type="Proteomes" id="UP001334084">
    <property type="component" value="Chromosome 12"/>
</dbReference>
<dbReference type="InterPro" id="IPR036322">
    <property type="entry name" value="WD40_repeat_dom_sf"/>
</dbReference>
<keyword evidence="2" id="KW-1185">Reference proteome</keyword>
<accession>A0AAX4JGP6</accession>
<name>A0AAX4JGP6_9MICR</name>
<evidence type="ECO:0000313" key="1">
    <source>
        <dbReference type="EMBL" id="WUR05111.1"/>
    </source>
</evidence>
<dbReference type="KEGG" id="vnx:VNE69_12096"/>
<dbReference type="AlphaFoldDB" id="A0AAX4JGP6"/>